<dbReference type="GO" id="GO:0046872">
    <property type="term" value="F:metal ion binding"/>
    <property type="evidence" value="ECO:0007669"/>
    <property type="project" value="UniProtKB-UniRule"/>
</dbReference>
<dbReference type="NCBIfam" id="TIGR00501">
    <property type="entry name" value="met_pdase_II"/>
    <property type="match status" value="1"/>
</dbReference>
<comment type="catalytic activity">
    <reaction evidence="1 8 9">
        <text>Release of N-terminal amino acids, preferentially methionine, from peptides and arylamides.</text>
        <dbReference type="EC" id="3.4.11.18"/>
    </reaction>
</comment>
<proteinExistence type="inferred from homology"/>
<feature type="region of interest" description="Disordered" evidence="10">
    <location>
        <begin position="34"/>
        <end position="86"/>
    </location>
</feature>
<dbReference type="InterPro" id="IPR018349">
    <property type="entry name" value="Pept_M24A_MAP2_BS"/>
</dbReference>
<dbReference type="OrthoDB" id="7848262at2759"/>
<feature type="binding site" evidence="8">
    <location>
        <position position="428"/>
    </location>
    <ligand>
        <name>a divalent metal cation</name>
        <dbReference type="ChEBI" id="CHEBI:60240"/>
        <label>2</label>
        <note>catalytic</note>
    </ligand>
</feature>
<name>A0A0S4IME4_BODSA</name>
<comment type="subcellular location">
    <subcellularLocation>
        <location evidence="8">Cytoplasm</location>
    </subcellularLocation>
</comment>
<evidence type="ECO:0000313" key="12">
    <source>
        <dbReference type="EMBL" id="CUE72021.1"/>
    </source>
</evidence>
<organism evidence="12 13">
    <name type="scientific">Bodo saltans</name>
    <name type="common">Flagellated protozoan</name>
    <dbReference type="NCBI Taxonomy" id="75058"/>
    <lineage>
        <taxon>Eukaryota</taxon>
        <taxon>Discoba</taxon>
        <taxon>Euglenozoa</taxon>
        <taxon>Kinetoplastea</taxon>
        <taxon>Metakinetoplastina</taxon>
        <taxon>Eubodonida</taxon>
        <taxon>Bodonidae</taxon>
        <taxon>Bodo</taxon>
    </lineage>
</organism>
<dbReference type="SUPFAM" id="SSF55920">
    <property type="entry name" value="Creatinase/aminopeptidase"/>
    <property type="match status" value="1"/>
</dbReference>
<dbReference type="EC" id="3.4.11.18" evidence="8"/>
<dbReference type="EMBL" id="CYKH01000116">
    <property type="protein sequence ID" value="CUE72021.1"/>
    <property type="molecule type" value="Genomic_DNA"/>
</dbReference>
<evidence type="ECO:0000313" key="13">
    <source>
        <dbReference type="Proteomes" id="UP000051952"/>
    </source>
</evidence>
<evidence type="ECO:0000256" key="7">
    <source>
        <dbReference type="ARBA" id="ARBA00022801"/>
    </source>
</evidence>
<dbReference type="InterPro" id="IPR036005">
    <property type="entry name" value="Creatinase/aminopeptidase-like"/>
</dbReference>
<dbReference type="InterPro" id="IPR001714">
    <property type="entry name" value="Pept_M24_MAP"/>
</dbReference>
<evidence type="ECO:0000259" key="11">
    <source>
        <dbReference type="Pfam" id="PF00557"/>
    </source>
</evidence>
<keyword evidence="5 8" id="KW-0645">Protease</keyword>
<dbReference type="CDD" id="cd01088">
    <property type="entry name" value="MetAP2"/>
    <property type="match status" value="1"/>
</dbReference>
<dbReference type="InterPro" id="IPR036390">
    <property type="entry name" value="WH_DNA-bd_sf"/>
</dbReference>
<keyword evidence="4 8" id="KW-0031">Aminopeptidase</keyword>
<dbReference type="SUPFAM" id="SSF46785">
    <property type="entry name" value="Winged helix' DNA-binding domain"/>
    <property type="match status" value="1"/>
</dbReference>
<dbReference type="InterPro" id="IPR000994">
    <property type="entry name" value="Pept_M24"/>
</dbReference>
<dbReference type="GO" id="GO:0070006">
    <property type="term" value="F:metalloaminopeptidase activity"/>
    <property type="evidence" value="ECO:0007669"/>
    <property type="project" value="UniProtKB-UniRule"/>
</dbReference>
<feature type="domain" description="Peptidase M24" evidence="11">
    <location>
        <begin position="137"/>
        <end position="346"/>
    </location>
</feature>
<evidence type="ECO:0000256" key="6">
    <source>
        <dbReference type="ARBA" id="ARBA00022723"/>
    </source>
</evidence>
<evidence type="ECO:0000256" key="9">
    <source>
        <dbReference type="RuleBase" id="RU003653"/>
    </source>
</evidence>
<dbReference type="GO" id="GO:0004239">
    <property type="term" value="F:initiator methionyl aminopeptidase activity"/>
    <property type="evidence" value="ECO:0007669"/>
    <property type="project" value="UniProtKB-UniRule"/>
</dbReference>
<feature type="binding site" evidence="8">
    <location>
        <position position="219"/>
    </location>
    <ligand>
        <name>a divalent metal cation</name>
        <dbReference type="ChEBI" id="CHEBI:60240"/>
        <label>1</label>
    </ligand>
</feature>
<evidence type="ECO:0000256" key="8">
    <source>
        <dbReference type="HAMAP-Rule" id="MF_03175"/>
    </source>
</evidence>
<feature type="binding site" evidence="8">
    <location>
        <position position="199"/>
    </location>
    <ligand>
        <name>substrate</name>
    </ligand>
</feature>
<feature type="binding site" evidence="8">
    <location>
        <position position="230"/>
    </location>
    <ligand>
        <name>a divalent metal cation</name>
        <dbReference type="ChEBI" id="CHEBI:60240"/>
        <label>2</label>
        <note>catalytic</note>
    </ligand>
</feature>
<evidence type="ECO:0000256" key="5">
    <source>
        <dbReference type="ARBA" id="ARBA00022670"/>
    </source>
</evidence>
<sequence length="447" mass="49360">MPPKKPAAKSAGGKKKADDDFDALLAAAVDSVQVVEKKEKAPQSKSAKATEGSDAPTAEAVVKSSADHPENPYPEVEAGQTRQTWPEPTVLVSKQFAPRKFPTGEITAHPLECNVFRQSSEEKRALERATETEVMELREAAEVHRQVRRWANSWIKPGIPLMTICDRIEKKLEELIGKDGLNRGQAFPTGCSLNYIAAHYTPNTGDKTVLTYDDVMKLDFGTQINGRIIDSAWTVAFDQKYDPLLLAVKEATNEGVRQAGIDVRLCDIGAAIQEVMESYEIELNGKTFQVKSIRNLNGHNITPYQIHGGKSVPIVKGTEAGVRMEEGELFAIETFGSTGRGVVIEDLECSHYMALPEASTIQLRSDKAKQLLKHIDKHFGTLAFARKWLDRTGQDRHILHLNNLVEAGCVLKCPPLVDVKGSYSAQYEHTILLKPTAKEVLSRGSDY</sequence>
<evidence type="ECO:0000256" key="4">
    <source>
        <dbReference type="ARBA" id="ARBA00022438"/>
    </source>
</evidence>
<dbReference type="InterPro" id="IPR036388">
    <property type="entry name" value="WH-like_DNA-bd_sf"/>
</dbReference>
<evidence type="ECO:0000256" key="1">
    <source>
        <dbReference type="ARBA" id="ARBA00000294"/>
    </source>
</evidence>
<dbReference type="VEuPathDB" id="TriTrypDB:BSAL_53830"/>
<feature type="binding site" evidence="8">
    <location>
        <position position="333"/>
    </location>
    <ligand>
        <name>a divalent metal cation</name>
        <dbReference type="ChEBI" id="CHEBI:60240"/>
        <label>2</label>
        <note>catalytic</note>
    </ligand>
</feature>
<accession>A0A0S4IME4</accession>
<feature type="binding site" evidence="8">
    <location>
        <position position="299"/>
    </location>
    <ligand>
        <name>a divalent metal cation</name>
        <dbReference type="ChEBI" id="CHEBI:60240"/>
        <label>2</label>
        <note>catalytic</note>
    </ligand>
</feature>
<comment type="similarity">
    <text evidence="8">Belongs to the peptidase M24A family. Methionine aminopeptidase eukaryotic type 2 subfamily.</text>
</comment>
<feature type="binding site" evidence="8">
    <location>
        <position position="428"/>
    </location>
    <ligand>
        <name>a divalent metal cation</name>
        <dbReference type="ChEBI" id="CHEBI:60240"/>
        <label>1</label>
    </ligand>
</feature>
<comment type="cofactor">
    <cofactor evidence="3">
        <name>Fe(2+)</name>
        <dbReference type="ChEBI" id="CHEBI:29033"/>
    </cofactor>
</comment>
<dbReference type="InterPro" id="IPR002468">
    <property type="entry name" value="Pept_M24A_MAP2"/>
</dbReference>
<dbReference type="OMA" id="PFAKRWL"/>
<dbReference type="PANTHER" id="PTHR45777:SF2">
    <property type="entry name" value="METHIONINE AMINOPEPTIDASE 2"/>
    <property type="match status" value="1"/>
</dbReference>
<evidence type="ECO:0000256" key="3">
    <source>
        <dbReference type="ARBA" id="ARBA00001954"/>
    </source>
</evidence>
<comment type="function">
    <text evidence="8 9">Cotranslationally removes the N-terminal methionine from nascent proteins. The N-terminal methionine is often cleaved when the second residue in the primary sequence is small and uncharged (Met-Ala-, Cys, Gly, Pro, Ser, Thr, or Val).</text>
</comment>
<comment type="cofactor">
    <cofactor evidence="8">
        <name>Co(2+)</name>
        <dbReference type="ChEBI" id="CHEBI:48828"/>
    </cofactor>
    <cofactor evidence="8">
        <name>Zn(2+)</name>
        <dbReference type="ChEBI" id="CHEBI:29105"/>
    </cofactor>
    <cofactor evidence="8">
        <name>Mn(2+)</name>
        <dbReference type="ChEBI" id="CHEBI:29035"/>
    </cofactor>
    <cofactor evidence="8">
        <name>Fe(2+)</name>
        <dbReference type="ChEBI" id="CHEBI:29033"/>
    </cofactor>
    <text evidence="8">Binds 2 divalent metal cations per subunit. Has a high-affinity and a low affinity metal-binding site. The true nature of the physiological cofactor is under debate. The enzyme is active with cobalt, zinc, manganese or divalent iron ions. Most likely, methionine aminopeptidases function as mononuclear Fe(2+)-metalloproteases under physiological conditions, and the catalytically relevant metal-binding site has been assigned to the histidine-containing high-affinity site.</text>
</comment>
<keyword evidence="13" id="KW-1185">Reference proteome</keyword>
<dbReference type="PANTHER" id="PTHR45777">
    <property type="entry name" value="METHIONINE AMINOPEPTIDASE 2"/>
    <property type="match status" value="1"/>
</dbReference>
<feature type="binding site" evidence="8">
    <location>
        <position position="230"/>
    </location>
    <ligand>
        <name>a divalent metal cation</name>
        <dbReference type="ChEBI" id="CHEBI:60240"/>
        <label>1</label>
    </ligand>
</feature>
<dbReference type="Pfam" id="PF00557">
    <property type="entry name" value="Peptidase_M24"/>
    <property type="match status" value="1"/>
</dbReference>
<dbReference type="GO" id="GO:0005737">
    <property type="term" value="C:cytoplasm"/>
    <property type="evidence" value="ECO:0007669"/>
    <property type="project" value="UniProtKB-SubCell"/>
</dbReference>
<dbReference type="PROSITE" id="PS01202">
    <property type="entry name" value="MAP_2"/>
    <property type="match status" value="1"/>
</dbReference>
<protein>
    <recommendedName>
        <fullName evidence="8">Methionine aminopeptidase 2</fullName>
        <shortName evidence="8">MAP 2</shortName>
        <shortName evidence="8">MetAP 2</shortName>
        <ecNumber evidence="8">3.4.11.18</ecNumber>
    </recommendedName>
    <alternativeName>
        <fullName evidence="8">Peptidase M</fullName>
    </alternativeName>
</protein>
<comment type="cofactor">
    <cofactor evidence="2">
        <name>Mn(2+)</name>
        <dbReference type="ChEBI" id="CHEBI:29035"/>
    </cofactor>
</comment>
<dbReference type="AlphaFoldDB" id="A0A0S4IME4"/>
<keyword evidence="6 8" id="KW-0479">Metal-binding</keyword>
<feature type="binding site" evidence="8">
    <location>
        <position position="307"/>
    </location>
    <ligand>
        <name>substrate</name>
    </ligand>
</feature>
<dbReference type="Gene3D" id="3.90.230.10">
    <property type="entry name" value="Creatinase/methionine aminopeptidase superfamily"/>
    <property type="match status" value="1"/>
</dbReference>
<dbReference type="Gene3D" id="1.10.10.10">
    <property type="entry name" value="Winged helix-like DNA-binding domain superfamily/Winged helix DNA-binding domain"/>
    <property type="match status" value="1"/>
</dbReference>
<evidence type="ECO:0000256" key="2">
    <source>
        <dbReference type="ARBA" id="ARBA00001936"/>
    </source>
</evidence>
<reference evidence="13" key="1">
    <citation type="submission" date="2015-09" db="EMBL/GenBank/DDBJ databases">
        <authorList>
            <consortium name="Pathogen Informatics"/>
        </authorList>
    </citation>
    <scope>NUCLEOTIDE SEQUENCE [LARGE SCALE GENOMIC DNA]</scope>
    <source>
        <strain evidence="13">Lake Konstanz</strain>
    </source>
</reference>
<dbReference type="GO" id="GO:0006508">
    <property type="term" value="P:proteolysis"/>
    <property type="evidence" value="ECO:0007669"/>
    <property type="project" value="UniProtKB-KW"/>
</dbReference>
<keyword evidence="7 8" id="KW-0378">Hydrolase</keyword>
<gene>
    <name evidence="12" type="ORF">BSAL_53830</name>
</gene>
<dbReference type="Proteomes" id="UP000051952">
    <property type="component" value="Unassembled WGS sequence"/>
</dbReference>
<keyword evidence="8" id="KW-0963">Cytoplasm</keyword>
<dbReference type="PRINTS" id="PR00599">
    <property type="entry name" value="MAPEPTIDASE"/>
</dbReference>
<dbReference type="InterPro" id="IPR050247">
    <property type="entry name" value="Met_Aminopeptidase_Type2"/>
</dbReference>
<dbReference type="HAMAP" id="MF_03175">
    <property type="entry name" value="MetAP_2_euk"/>
    <property type="match status" value="1"/>
</dbReference>
<evidence type="ECO:0000256" key="10">
    <source>
        <dbReference type="SAM" id="MobiDB-lite"/>
    </source>
</evidence>